<comment type="subcellular location">
    <subcellularLocation>
        <location evidence="1">Cell inner membrane</location>
        <topology evidence="1">Single-pass type II membrane protein</topology>
        <orientation evidence="1">Periplasmic side</orientation>
    </subcellularLocation>
</comment>
<protein>
    <recommendedName>
        <fullName evidence="2">Parvulin-like PPIase</fullName>
    </recommendedName>
    <alternativeName>
        <fullName evidence="9">Peptidyl-prolyl cis-trans isomerase plp</fullName>
    </alternativeName>
    <alternativeName>
        <fullName evidence="12">Periplasmic chaperone PpiD</fullName>
    </alternativeName>
    <alternativeName>
        <fullName evidence="13">Periplasmic folding chaperone</fullName>
    </alternativeName>
    <alternativeName>
        <fullName evidence="10">Rotamase plp</fullName>
    </alternativeName>
</protein>
<keyword evidence="7 15" id="KW-0472">Membrane</keyword>
<feature type="domain" description="PpiC" evidence="16">
    <location>
        <begin position="266"/>
        <end position="353"/>
    </location>
</feature>
<dbReference type="AlphaFoldDB" id="A0A916X2I2"/>
<evidence type="ECO:0000256" key="6">
    <source>
        <dbReference type="ARBA" id="ARBA00022989"/>
    </source>
</evidence>
<evidence type="ECO:0000256" key="1">
    <source>
        <dbReference type="ARBA" id="ARBA00004382"/>
    </source>
</evidence>
<evidence type="ECO:0000256" key="12">
    <source>
        <dbReference type="ARBA" id="ARBA00040743"/>
    </source>
</evidence>
<dbReference type="Pfam" id="PF13145">
    <property type="entry name" value="Rotamase_2"/>
    <property type="match status" value="1"/>
</dbReference>
<keyword evidence="18" id="KW-1185">Reference proteome</keyword>
<keyword evidence="8" id="KW-0143">Chaperone</keyword>
<evidence type="ECO:0000256" key="11">
    <source>
        <dbReference type="ARBA" id="ARBA00038408"/>
    </source>
</evidence>
<sequence>MLDTLRKGTGTWIAKIFIALLVFSFAIWGVADVFSGFGQNVAAKVGDTEVSTFTFDRAYRQELNRFGQQFGRPLTNAEGAQLGLPQQVLGTLIGQAALNETARQMNLGVSDERLAGDIQSDPAFVGPTGTYDRTRLAQILRSNGMTEDEYVIERRDGLNREQLAAGVAGGMQAPLAYLEALHVFQNESRDIRYIRLEPDVLGDIEQPDAAALEAFYEEAKREFRAPEYRKIALLTVTAETLANPDAITDEDARADYERDLARFSQPERRRVQQMVFQDPAEATAAAEALESGTPFEELMAERNLTDSDVDLGLMSRADFLDDAVGDAAFSVQTGQTSEPVDGRFSTVILNVTEVIPARTQPFDEIKDQIKAELAEREAQREILDLFDEIEDARAGGALLSEIAERFGLTVTEPEPFDRSGLTMDGDQARLPDANGLIPGTFDAEVGMETDPIQLQSGGFVWYEVNDVIPARDRDLEEVRPDVVAAWRAAEIARRLQEKAEALVTRVQNGETLDAVSGTEGLEISEAWGVTRTAGFGGFAADAVDALFAGPQGTAAAVAASQAPARIVAVVSSVMIPPFNPDADEIQALLPEMSRRLQDSILGQYVADIETREGVEINNASITRVLGLNSTQ</sequence>
<evidence type="ECO:0000259" key="16">
    <source>
        <dbReference type="PROSITE" id="PS50198"/>
    </source>
</evidence>
<organism evidence="17 18">
    <name type="scientific">Roseibium aquae</name>
    <dbReference type="NCBI Taxonomy" id="1323746"/>
    <lineage>
        <taxon>Bacteria</taxon>
        <taxon>Pseudomonadati</taxon>
        <taxon>Pseudomonadota</taxon>
        <taxon>Alphaproteobacteria</taxon>
        <taxon>Hyphomicrobiales</taxon>
        <taxon>Stappiaceae</taxon>
        <taxon>Roseibium</taxon>
    </lineage>
</organism>
<dbReference type="Gene3D" id="3.10.50.40">
    <property type="match status" value="1"/>
</dbReference>
<evidence type="ECO:0000256" key="5">
    <source>
        <dbReference type="ARBA" id="ARBA00022692"/>
    </source>
</evidence>
<keyword evidence="5 15" id="KW-0812">Transmembrane</keyword>
<dbReference type="EMBL" id="BMFA01000016">
    <property type="protein sequence ID" value="GGB61977.1"/>
    <property type="molecule type" value="Genomic_DNA"/>
</dbReference>
<evidence type="ECO:0000313" key="18">
    <source>
        <dbReference type="Proteomes" id="UP000605148"/>
    </source>
</evidence>
<dbReference type="Gene3D" id="1.10.4030.10">
    <property type="entry name" value="Porin chaperone SurA, peptide-binding domain"/>
    <property type="match status" value="1"/>
</dbReference>
<dbReference type="SUPFAM" id="SSF109998">
    <property type="entry name" value="Triger factor/SurA peptide-binding domain-like"/>
    <property type="match status" value="1"/>
</dbReference>
<dbReference type="PANTHER" id="PTHR47529:SF1">
    <property type="entry name" value="PERIPLASMIC CHAPERONE PPID"/>
    <property type="match status" value="1"/>
</dbReference>
<dbReference type="InterPro" id="IPR000297">
    <property type="entry name" value="PPIase_PpiC"/>
</dbReference>
<evidence type="ECO:0000256" key="14">
    <source>
        <dbReference type="PROSITE-ProRule" id="PRU00278"/>
    </source>
</evidence>
<dbReference type="RefSeq" id="WP_150497688.1">
    <property type="nucleotide sequence ID" value="NZ_BMFA01000016.1"/>
</dbReference>
<dbReference type="PROSITE" id="PS50198">
    <property type="entry name" value="PPIC_PPIASE_2"/>
    <property type="match status" value="1"/>
</dbReference>
<evidence type="ECO:0000256" key="10">
    <source>
        <dbReference type="ARBA" id="ARBA00031484"/>
    </source>
</evidence>
<reference evidence="17" key="2">
    <citation type="submission" date="2020-09" db="EMBL/GenBank/DDBJ databases">
        <authorList>
            <person name="Sun Q."/>
            <person name="Zhou Y."/>
        </authorList>
    </citation>
    <scope>NUCLEOTIDE SEQUENCE</scope>
    <source>
        <strain evidence="17">CGMCC 1.12426</strain>
    </source>
</reference>
<evidence type="ECO:0000256" key="13">
    <source>
        <dbReference type="ARBA" id="ARBA00042775"/>
    </source>
</evidence>
<evidence type="ECO:0000256" key="7">
    <source>
        <dbReference type="ARBA" id="ARBA00023136"/>
    </source>
</evidence>
<dbReference type="InterPro" id="IPR046357">
    <property type="entry name" value="PPIase_dom_sf"/>
</dbReference>
<accession>A0A916X2I2</accession>
<dbReference type="PANTHER" id="PTHR47529">
    <property type="entry name" value="PEPTIDYL-PROLYL CIS-TRANS ISOMERASE D"/>
    <property type="match status" value="1"/>
</dbReference>
<comment type="caution">
    <text evidence="17">The sequence shown here is derived from an EMBL/GenBank/DDBJ whole genome shotgun (WGS) entry which is preliminary data.</text>
</comment>
<gene>
    <name evidence="17" type="ORF">GCM10011316_37460</name>
</gene>
<dbReference type="Pfam" id="PF13624">
    <property type="entry name" value="SurA_N_3"/>
    <property type="match status" value="1"/>
</dbReference>
<dbReference type="InterPro" id="IPR027304">
    <property type="entry name" value="Trigger_fact/SurA_dom_sf"/>
</dbReference>
<evidence type="ECO:0000256" key="3">
    <source>
        <dbReference type="ARBA" id="ARBA00022475"/>
    </source>
</evidence>
<keyword evidence="14 17" id="KW-0413">Isomerase</keyword>
<dbReference type="GO" id="GO:0003755">
    <property type="term" value="F:peptidyl-prolyl cis-trans isomerase activity"/>
    <property type="evidence" value="ECO:0007669"/>
    <property type="project" value="UniProtKB-KW"/>
</dbReference>
<keyword evidence="6 15" id="KW-1133">Transmembrane helix</keyword>
<evidence type="ECO:0000256" key="2">
    <source>
        <dbReference type="ARBA" id="ARBA00018370"/>
    </source>
</evidence>
<reference evidence="17" key="1">
    <citation type="journal article" date="2014" name="Int. J. Syst. Evol. Microbiol.">
        <title>Complete genome sequence of Corynebacterium casei LMG S-19264T (=DSM 44701T), isolated from a smear-ripened cheese.</title>
        <authorList>
            <consortium name="US DOE Joint Genome Institute (JGI-PGF)"/>
            <person name="Walter F."/>
            <person name="Albersmeier A."/>
            <person name="Kalinowski J."/>
            <person name="Ruckert C."/>
        </authorList>
    </citation>
    <scope>NUCLEOTIDE SEQUENCE</scope>
    <source>
        <strain evidence="17">CGMCC 1.12426</strain>
    </source>
</reference>
<proteinExistence type="inferred from homology"/>
<evidence type="ECO:0000256" key="4">
    <source>
        <dbReference type="ARBA" id="ARBA00022519"/>
    </source>
</evidence>
<keyword evidence="14" id="KW-0697">Rotamase</keyword>
<keyword evidence="3" id="KW-1003">Cell membrane</keyword>
<dbReference type="GO" id="GO:0005886">
    <property type="term" value="C:plasma membrane"/>
    <property type="evidence" value="ECO:0007669"/>
    <property type="project" value="UniProtKB-SubCell"/>
</dbReference>
<evidence type="ECO:0000313" key="17">
    <source>
        <dbReference type="EMBL" id="GGB61977.1"/>
    </source>
</evidence>
<dbReference type="OrthoDB" id="9768393at2"/>
<evidence type="ECO:0000256" key="8">
    <source>
        <dbReference type="ARBA" id="ARBA00023186"/>
    </source>
</evidence>
<dbReference type="Proteomes" id="UP000605148">
    <property type="component" value="Unassembled WGS sequence"/>
</dbReference>
<keyword evidence="4" id="KW-0997">Cell inner membrane</keyword>
<evidence type="ECO:0000256" key="15">
    <source>
        <dbReference type="SAM" id="Phobius"/>
    </source>
</evidence>
<name>A0A916X2I2_9HYPH</name>
<feature type="transmembrane region" description="Helical" evidence="15">
    <location>
        <begin position="12"/>
        <end position="31"/>
    </location>
</feature>
<dbReference type="InterPro" id="IPR052029">
    <property type="entry name" value="PpiD_chaperone"/>
</dbReference>
<evidence type="ECO:0000256" key="9">
    <source>
        <dbReference type="ARBA" id="ARBA00030642"/>
    </source>
</evidence>
<comment type="similarity">
    <text evidence="11">Belongs to the PpiD chaperone family.</text>
</comment>
<dbReference type="SUPFAM" id="SSF54534">
    <property type="entry name" value="FKBP-like"/>
    <property type="match status" value="1"/>
</dbReference>